<feature type="transmembrane region" description="Helical" evidence="7">
    <location>
        <begin position="362"/>
        <end position="383"/>
    </location>
</feature>
<feature type="transmembrane region" description="Helical" evidence="7">
    <location>
        <begin position="474"/>
        <end position="496"/>
    </location>
</feature>
<accession>A0A0P1H3C2</accession>
<evidence type="ECO:0000259" key="8">
    <source>
        <dbReference type="Pfam" id="PF13632"/>
    </source>
</evidence>
<keyword evidence="2 9" id="KW-0328">Glycosyltransferase</keyword>
<feature type="transmembrane region" description="Helical" evidence="7">
    <location>
        <begin position="61"/>
        <end position="83"/>
    </location>
</feature>
<dbReference type="PANTHER" id="PTHR43867">
    <property type="entry name" value="CELLULOSE SYNTHASE CATALYTIC SUBUNIT A [UDP-FORMING]"/>
    <property type="match status" value="1"/>
</dbReference>
<evidence type="ECO:0000256" key="7">
    <source>
        <dbReference type="SAM" id="Phobius"/>
    </source>
</evidence>
<reference evidence="9 10" key="1">
    <citation type="submission" date="2015-09" db="EMBL/GenBank/DDBJ databases">
        <authorList>
            <consortium name="Swine Surveillance"/>
        </authorList>
    </citation>
    <scope>NUCLEOTIDE SEQUENCE [LARGE SCALE GENOMIC DNA]</scope>
    <source>
        <strain evidence="9 10">CECT 8383</strain>
    </source>
</reference>
<dbReference type="PANTHER" id="PTHR43867:SF2">
    <property type="entry name" value="CELLULOSE SYNTHASE CATALYTIC SUBUNIT A [UDP-FORMING]"/>
    <property type="match status" value="1"/>
</dbReference>
<dbReference type="STRING" id="340021.TM5383_00459"/>
<dbReference type="SUPFAM" id="SSF53448">
    <property type="entry name" value="Nucleotide-diphospho-sugar transferases"/>
    <property type="match status" value="1"/>
</dbReference>
<keyword evidence="4 7" id="KW-0812">Transmembrane</keyword>
<dbReference type="Pfam" id="PF13632">
    <property type="entry name" value="Glyco_trans_2_3"/>
    <property type="match status" value="1"/>
</dbReference>
<dbReference type="Gene3D" id="3.90.550.10">
    <property type="entry name" value="Spore Coat Polysaccharide Biosynthesis Protein SpsA, Chain A"/>
    <property type="match status" value="1"/>
</dbReference>
<evidence type="ECO:0000256" key="2">
    <source>
        <dbReference type="ARBA" id="ARBA00022676"/>
    </source>
</evidence>
<dbReference type="GO" id="GO:0016760">
    <property type="term" value="F:cellulose synthase (UDP-forming) activity"/>
    <property type="evidence" value="ECO:0007669"/>
    <property type="project" value="UniProtKB-EC"/>
</dbReference>
<evidence type="ECO:0000256" key="5">
    <source>
        <dbReference type="ARBA" id="ARBA00022989"/>
    </source>
</evidence>
<keyword evidence="5 7" id="KW-1133">Transmembrane helix</keyword>
<evidence type="ECO:0000313" key="10">
    <source>
        <dbReference type="Proteomes" id="UP000051681"/>
    </source>
</evidence>
<proteinExistence type="predicted"/>
<dbReference type="InterPro" id="IPR050321">
    <property type="entry name" value="Glycosyltr_2/OpgH_subfam"/>
</dbReference>
<feature type="domain" description="Glycosyltransferase 2-like" evidence="8">
    <location>
        <begin position="192"/>
        <end position="381"/>
    </location>
</feature>
<dbReference type="InterPro" id="IPR029044">
    <property type="entry name" value="Nucleotide-diphossugar_trans"/>
</dbReference>
<dbReference type="OrthoDB" id="9806824at2"/>
<keyword evidence="10" id="KW-1185">Reference proteome</keyword>
<evidence type="ECO:0000313" key="9">
    <source>
        <dbReference type="EMBL" id="CUH83274.1"/>
    </source>
</evidence>
<keyword evidence="6 7" id="KW-0472">Membrane</keyword>
<evidence type="ECO:0000256" key="1">
    <source>
        <dbReference type="ARBA" id="ARBA00004141"/>
    </source>
</evidence>
<sequence>MTHLVQTNAHPRSVADTYNPRILQGARLWRYRVALAFWFGALGYFWVWWLSPDHILSPWRFWSLTALLFWVTFLQGYFLYFALRARRVTATLADLGDFRAAMVVTKTPVEPLSVVQKTLTAMLQQNVPHDTWLADEDPTPDTIAWCEAHGVKISSRKGVADYHRDSWPRRTRCKEGNLSYFYDHYGYDQYDYVVQLDADHVPHPGYLEAMLTPFADPDVGYVSAPSICSSNASGSWAARARLHSEAMFHGAMQAGYTGGWATMCIGSHYAVRTKALHDVGGLGPELAEDHSTSMILNAGGWRGVHALDAIAEGDGPRTFADMITQEFQWSRSLLSLLLRYTSNYYSALPRALKFQFVFSQMWYPIFALFMAATFALPILALMFDVRWADVTYPQFLLHSLPTGVSLILIAAMFRHDRLFRPFDARVLCWEKLLFPLAQWPWVLWGCLVAVFDHLTGRFVDFRITPKGKDEAEPLPWRAILPSFALAFMALWVVLAVDDVREAAGFYVLALLNAVLYSALFLVVVLKHIQEQGMRLRSLPVTAVAQIAAVLILISLATQATALRGAQGVHAITAGLGPVRVVETRFNVSGAGQATGSLRYEFDFSWN</sequence>
<comment type="subcellular location">
    <subcellularLocation>
        <location evidence="1">Membrane</location>
        <topology evidence="1">Multi-pass membrane protein</topology>
    </subcellularLocation>
</comment>
<dbReference type="InterPro" id="IPR001173">
    <property type="entry name" value="Glyco_trans_2-like"/>
</dbReference>
<name>A0A0P1H3C2_9RHOB</name>
<dbReference type="EMBL" id="CYSF01000003">
    <property type="protein sequence ID" value="CUH83274.1"/>
    <property type="molecule type" value="Genomic_DNA"/>
</dbReference>
<feature type="transmembrane region" description="Helical" evidence="7">
    <location>
        <begin position="31"/>
        <end position="49"/>
    </location>
</feature>
<feature type="transmembrane region" description="Helical" evidence="7">
    <location>
        <begin position="433"/>
        <end position="454"/>
    </location>
</feature>
<organism evidence="9 10">
    <name type="scientific">Thalassovita mediterranea</name>
    <dbReference type="NCBI Taxonomy" id="340021"/>
    <lineage>
        <taxon>Bacteria</taxon>
        <taxon>Pseudomonadati</taxon>
        <taxon>Pseudomonadota</taxon>
        <taxon>Alphaproteobacteria</taxon>
        <taxon>Rhodobacterales</taxon>
        <taxon>Roseobacteraceae</taxon>
        <taxon>Thalassovita</taxon>
    </lineage>
</organism>
<gene>
    <name evidence="9" type="primary">bcsA_1</name>
    <name evidence="9" type="ORF">TM5383_00459</name>
</gene>
<evidence type="ECO:0000256" key="6">
    <source>
        <dbReference type="ARBA" id="ARBA00023136"/>
    </source>
</evidence>
<feature type="transmembrane region" description="Helical" evidence="7">
    <location>
        <begin position="395"/>
        <end position="413"/>
    </location>
</feature>
<feature type="transmembrane region" description="Helical" evidence="7">
    <location>
        <begin position="503"/>
        <end position="525"/>
    </location>
</feature>
<evidence type="ECO:0000256" key="3">
    <source>
        <dbReference type="ARBA" id="ARBA00022679"/>
    </source>
</evidence>
<evidence type="ECO:0000256" key="4">
    <source>
        <dbReference type="ARBA" id="ARBA00022692"/>
    </source>
</evidence>
<feature type="transmembrane region" description="Helical" evidence="7">
    <location>
        <begin position="537"/>
        <end position="556"/>
    </location>
</feature>
<protein>
    <submittedName>
        <fullName evidence="9">Cellulose synthase catalytic subunit [UDP-forming]</fullName>
        <ecNumber evidence="9">2.4.1.12</ecNumber>
    </submittedName>
</protein>
<dbReference type="RefSeq" id="WP_058317439.1">
    <property type="nucleotide sequence ID" value="NZ_CYSF01000003.1"/>
</dbReference>
<dbReference type="EC" id="2.4.1.12" evidence="9"/>
<dbReference type="Proteomes" id="UP000051681">
    <property type="component" value="Unassembled WGS sequence"/>
</dbReference>
<dbReference type="AlphaFoldDB" id="A0A0P1H3C2"/>
<dbReference type="GO" id="GO:0005886">
    <property type="term" value="C:plasma membrane"/>
    <property type="evidence" value="ECO:0007669"/>
    <property type="project" value="TreeGrafter"/>
</dbReference>
<keyword evidence="3 9" id="KW-0808">Transferase</keyword>